<dbReference type="InterPro" id="IPR003615">
    <property type="entry name" value="HNH_nuc"/>
</dbReference>
<dbReference type="RefSeq" id="WP_062552929.1">
    <property type="nucleotide sequence ID" value="NZ_CP049250.1"/>
</dbReference>
<dbReference type="PANTHER" id="PTHR37827">
    <property type="entry name" value="TUDOR DOMAIN-CONTAINING PROTEIN"/>
    <property type="match status" value="1"/>
</dbReference>
<dbReference type="Gene3D" id="1.10.30.50">
    <property type="match status" value="1"/>
</dbReference>
<protein>
    <recommendedName>
        <fullName evidence="4">HNH endonuclease</fullName>
    </recommendedName>
</protein>
<name>A0A7W6LGD5_9HYPH</name>
<dbReference type="EMBL" id="JACIEC010000001">
    <property type="protein sequence ID" value="MBB4142838.1"/>
    <property type="molecule type" value="Genomic_DNA"/>
</dbReference>
<gene>
    <name evidence="2" type="ORF">GGQ72_001337</name>
</gene>
<accession>A0A7W6LGD5</accession>
<evidence type="ECO:0000313" key="3">
    <source>
        <dbReference type="Proteomes" id="UP000519897"/>
    </source>
</evidence>
<keyword evidence="3" id="KW-1185">Reference proteome</keyword>
<reference evidence="2 3" key="1">
    <citation type="submission" date="2020-08" db="EMBL/GenBank/DDBJ databases">
        <title>Genomic Encyclopedia of Type Strains, Phase IV (KMG-IV): sequencing the most valuable type-strain genomes for metagenomic binning, comparative biology and taxonomic classification.</title>
        <authorList>
            <person name="Goeker M."/>
        </authorList>
    </citation>
    <scope>NUCLEOTIDE SEQUENCE [LARGE SCALE GENOMIC DNA]</scope>
    <source>
        <strain evidence="2 3">DSM 29514</strain>
    </source>
</reference>
<dbReference type="CDD" id="cd00085">
    <property type="entry name" value="HNHc"/>
    <property type="match status" value="1"/>
</dbReference>
<evidence type="ECO:0000256" key="1">
    <source>
        <dbReference type="SAM" id="MobiDB-lite"/>
    </source>
</evidence>
<dbReference type="PANTHER" id="PTHR37827:SF1">
    <property type="entry name" value="HNH DOMAIN-CONTAINING PROTEIN"/>
    <property type="match status" value="1"/>
</dbReference>
<evidence type="ECO:0000313" key="2">
    <source>
        <dbReference type="EMBL" id="MBB4142838.1"/>
    </source>
</evidence>
<dbReference type="AlphaFoldDB" id="A0A7W6LGD5"/>
<organism evidence="2 3">
    <name type="scientific">Rhizobium rhizoryzae</name>
    <dbReference type="NCBI Taxonomy" id="451876"/>
    <lineage>
        <taxon>Bacteria</taxon>
        <taxon>Pseudomonadati</taxon>
        <taxon>Pseudomonadota</taxon>
        <taxon>Alphaproteobacteria</taxon>
        <taxon>Hyphomicrobiales</taxon>
        <taxon>Rhizobiaceae</taxon>
        <taxon>Rhizobium/Agrobacterium group</taxon>
        <taxon>Rhizobium</taxon>
    </lineage>
</organism>
<feature type="region of interest" description="Disordered" evidence="1">
    <location>
        <begin position="97"/>
        <end position="116"/>
    </location>
</feature>
<proteinExistence type="predicted"/>
<sequence length="116" mass="13622">MARKHREKVPEWYKPPQEVICPICGRDIPEDQRDEHHLVPKSRGGRVTQTLHRICHRQIHALFSEVELETTYASAEALLSHPEMAKFAAWVARKPPGFFDGTRRSNRRKEKGQNRW</sequence>
<evidence type="ECO:0008006" key="4">
    <source>
        <dbReference type="Google" id="ProtNLM"/>
    </source>
</evidence>
<dbReference type="Proteomes" id="UP000519897">
    <property type="component" value="Unassembled WGS sequence"/>
</dbReference>
<comment type="caution">
    <text evidence="2">The sequence shown here is derived from an EMBL/GenBank/DDBJ whole genome shotgun (WGS) entry which is preliminary data.</text>
</comment>